<accession>A0AAD9FG87</accession>
<organism evidence="1 2">
    <name type="scientific">Dissostichus eleginoides</name>
    <name type="common">Patagonian toothfish</name>
    <name type="synonym">Dissostichus amissus</name>
    <dbReference type="NCBI Taxonomy" id="100907"/>
    <lineage>
        <taxon>Eukaryota</taxon>
        <taxon>Metazoa</taxon>
        <taxon>Chordata</taxon>
        <taxon>Craniata</taxon>
        <taxon>Vertebrata</taxon>
        <taxon>Euteleostomi</taxon>
        <taxon>Actinopterygii</taxon>
        <taxon>Neopterygii</taxon>
        <taxon>Teleostei</taxon>
        <taxon>Neoteleostei</taxon>
        <taxon>Acanthomorphata</taxon>
        <taxon>Eupercaria</taxon>
        <taxon>Perciformes</taxon>
        <taxon>Notothenioidei</taxon>
        <taxon>Nototheniidae</taxon>
        <taxon>Dissostichus</taxon>
    </lineage>
</organism>
<evidence type="ECO:0000313" key="1">
    <source>
        <dbReference type="EMBL" id="KAK1904818.1"/>
    </source>
</evidence>
<dbReference type="AlphaFoldDB" id="A0AAD9FG87"/>
<gene>
    <name evidence="1" type="ORF">KUDE01_011999</name>
</gene>
<keyword evidence="2" id="KW-1185">Reference proteome</keyword>
<dbReference type="EMBL" id="JASDAP010000004">
    <property type="protein sequence ID" value="KAK1904818.1"/>
    <property type="molecule type" value="Genomic_DNA"/>
</dbReference>
<proteinExistence type="predicted"/>
<protein>
    <submittedName>
        <fullName evidence="1">Chymotrypsin-2</fullName>
    </submittedName>
</protein>
<reference evidence="1" key="1">
    <citation type="submission" date="2023-04" db="EMBL/GenBank/DDBJ databases">
        <title>Chromosome-level genome of Chaenocephalus aceratus.</title>
        <authorList>
            <person name="Park H."/>
        </authorList>
    </citation>
    <scope>NUCLEOTIDE SEQUENCE</scope>
    <source>
        <strain evidence="1">DE</strain>
        <tissue evidence="1">Muscle</tissue>
    </source>
</reference>
<dbReference type="Proteomes" id="UP001228049">
    <property type="component" value="Unassembled WGS sequence"/>
</dbReference>
<sequence>MLHLHDLHLYPLGLLWADPSLLAAWGGISAAGGASLDLYKTKRDIVLITKCNIEEWKISMSSQCLLLRMNIGAGPTTNMLAAFAKF</sequence>
<name>A0AAD9FG87_DISEL</name>
<evidence type="ECO:0000313" key="2">
    <source>
        <dbReference type="Proteomes" id="UP001228049"/>
    </source>
</evidence>
<comment type="caution">
    <text evidence="1">The sequence shown here is derived from an EMBL/GenBank/DDBJ whole genome shotgun (WGS) entry which is preliminary data.</text>
</comment>